<organism evidence="4 5">
    <name type="scientific">Herbaspirillum frisingense</name>
    <dbReference type="NCBI Taxonomy" id="92645"/>
    <lineage>
        <taxon>Bacteria</taxon>
        <taxon>Pseudomonadati</taxon>
        <taxon>Pseudomonadota</taxon>
        <taxon>Betaproteobacteria</taxon>
        <taxon>Burkholderiales</taxon>
        <taxon>Oxalobacteraceae</taxon>
        <taxon>Herbaspirillum</taxon>
    </lineage>
</organism>
<dbReference type="InterPro" id="IPR024455">
    <property type="entry name" value="Phage_capsid"/>
</dbReference>
<feature type="coiled-coil region" evidence="2">
    <location>
        <begin position="66"/>
        <end position="93"/>
    </location>
</feature>
<evidence type="ECO:0000313" key="5">
    <source>
        <dbReference type="Proteomes" id="UP001260715"/>
    </source>
</evidence>
<gene>
    <name evidence="4" type="ORF">J2W50_003751</name>
</gene>
<dbReference type="EMBL" id="JAVDSJ010000005">
    <property type="protein sequence ID" value="MDR6585533.1"/>
    <property type="molecule type" value="Genomic_DNA"/>
</dbReference>
<dbReference type="Proteomes" id="UP001260715">
    <property type="component" value="Unassembled WGS sequence"/>
</dbReference>
<evidence type="ECO:0000259" key="3">
    <source>
        <dbReference type="Pfam" id="PF05065"/>
    </source>
</evidence>
<protein>
    <submittedName>
        <fullName evidence="4">HK97 family phage major capsid protein</fullName>
    </submittedName>
</protein>
<dbReference type="Pfam" id="PF05065">
    <property type="entry name" value="Phage_capsid"/>
    <property type="match status" value="1"/>
</dbReference>
<reference evidence="4 5" key="1">
    <citation type="submission" date="2023-07" db="EMBL/GenBank/DDBJ databases">
        <title>Sorghum-associated microbial communities from plants grown in Nebraska, USA.</title>
        <authorList>
            <person name="Schachtman D."/>
        </authorList>
    </citation>
    <scope>NUCLEOTIDE SEQUENCE [LARGE SCALE GENOMIC DNA]</scope>
    <source>
        <strain evidence="4 5">596</strain>
    </source>
</reference>
<dbReference type="Gene3D" id="3.30.2400.10">
    <property type="entry name" value="Major capsid protein gp5"/>
    <property type="match status" value="1"/>
</dbReference>
<comment type="subcellular location">
    <subcellularLocation>
        <location evidence="1">Virion</location>
    </subcellularLocation>
</comment>
<comment type="caution">
    <text evidence="4">The sequence shown here is derived from an EMBL/GenBank/DDBJ whole genome shotgun (WGS) entry which is preliminary data.</text>
</comment>
<feature type="domain" description="Phage capsid-like C-terminal" evidence="3">
    <location>
        <begin position="129"/>
        <end position="411"/>
    </location>
</feature>
<dbReference type="NCBIfam" id="TIGR01554">
    <property type="entry name" value="major_cap_HK97"/>
    <property type="match status" value="1"/>
</dbReference>
<evidence type="ECO:0000313" key="4">
    <source>
        <dbReference type="EMBL" id="MDR6585533.1"/>
    </source>
</evidence>
<dbReference type="Gene3D" id="3.30.2320.10">
    <property type="entry name" value="hypothetical protein PF0899 domain"/>
    <property type="match status" value="1"/>
</dbReference>
<sequence>MMQQSNIITRRRGIMGVRADTGSLPPELRQSVEAMNKAFSDFKAEHTKQLDDIRKGLPSADQTAKVEAISASMDKLQKEIAEAHTKIAASQMNGGEKKLRDAEYTGAFQAHMRSGDVQAALSKGSAEDGGYTTPIEWDRTIIDKLVLISPMRGLASVMSTSKAGFSKLFNMHGTGSGWVGETAARPETNSPKFKSLTFSHGEIYANPSATQQLLDDSEIDIEKWLAGEVETEFAKQEGAAFVSGDGTNKPNGVLTYVTGGTNAALHPLGAIALVNSGSAAALTSDGIIDLIYSLPSAFAGNASFIMNRNTQGAIRKLKDGQGNYLWQPSYIAGQPATLSGYPLVEVPDMPNIAANAVPILFGDFKQGYQIIDRIGIRVLRDPYTNKPYVQFYTTKRVGGGLLNPEPLKGLKVSA</sequence>
<accession>A0ABU1PHW4</accession>
<proteinExistence type="predicted"/>
<keyword evidence="2" id="KW-0175">Coiled coil</keyword>
<dbReference type="SUPFAM" id="SSF56563">
    <property type="entry name" value="Major capsid protein gp5"/>
    <property type="match status" value="1"/>
</dbReference>
<dbReference type="RefSeq" id="WP_310011372.1">
    <property type="nucleotide sequence ID" value="NZ_JAVDSJ010000005.1"/>
</dbReference>
<keyword evidence="5" id="KW-1185">Reference proteome</keyword>
<evidence type="ECO:0000256" key="2">
    <source>
        <dbReference type="SAM" id="Coils"/>
    </source>
</evidence>
<dbReference type="InterPro" id="IPR054612">
    <property type="entry name" value="Phage_capsid-like_C"/>
</dbReference>
<evidence type="ECO:0000256" key="1">
    <source>
        <dbReference type="ARBA" id="ARBA00004328"/>
    </source>
</evidence>
<name>A0ABU1PHW4_9BURK</name>